<accession>A0A939RUJ2</accession>
<protein>
    <submittedName>
        <fullName evidence="1">Uncharacterized protein</fullName>
    </submittedName>
</protein>
<dbReference type="Proteomes" id="UP000664209">
    <property type="component" value="Unassembled WGS sequence"/>
</dbReference>
<dbReference type="EMBL" id="JAGEMK010000002">
    <property type="protein sequence ID" value="MBO1751405.1"/>
    <property type="molecule type" value="Genomic_DNA"/>
</dbReference>
<evidence type="ECO:0000313" key="1">
    <source>
        <dbReference type="EMBL" id="MBO1751405.1"/>
    </source>
</evidence>
<organism evidence="1 2">
    <name type="scientific">Actinotalea soli</name>
    <dbReference type="NCBI Taxonomy" id="2819234"/>
    <lineage>
        <taxon>Bacteria</taxon>
        <taxon>Bacillati</taxon>
        <taxon>Actinomycetota</taxon>
        <taxon>Actinomycetes</taxon>
        <taxon>Micrococcales</taxon>
        <taxon>Cellulomonadaceae</taxon>
        <taxon>Actinotalea</taxon>
    </lineage>
</organism>
<sequence>MSEVPLDTYLLEVDEPVEDLVEILPERPFAPSGVQVPAELLDQLGPTLRLRRTPPALVEAGLAQRSGALTPIGQHLSRLHRSPDHRLRVDATTADGQAGHLEASFREGYAAVLATPSPLAPQPRGQRYDVDPFVDVVDAAQVPGVLAAWIGLRPAWSLATEPATFPRHYLDDRLRSPTAPPPPDADPHLRHVWNQTWTRWTLRVTAGPTVREMLRTTRTGMVEVRPAETPGDIHLDAAHSSVVWAELIRCAHACTL</sequence>
<keyword evidence="2" id="KW-1185">Reference proteome</keyword>
<proteinExistence type="predicted"/>
<gene>
    <name evidence="1" type="ORF">J4G33_06270</name>
</gene>
<evidence type="ECO:0000313" key="2">
    <source>
        <dbReference type="Proteomes" id="UP000664209"/>
    </source>
</evidence>
<reference evidence="1" key="1">
    <citation type="submission" date="2021-03" db="EMBL/GenBank/DDBJ databases">
        <title>Actinotalea soli sp. nov., isolated from soil.</title>
        <authorList>
            <person name="Ping W."/>
            <person name="Zhang J."/>
        </authorList>
    </citation>
    <scope>NUCLEOTIDE SEQUENCE</scope>
    <source>
        <strain evidence="1">BY-33</strain>
    </source>
</reference>
<comment type="caution">
    <text evidence="1">The sequence shown here is derived from an EMBL/GenBank/DDBJ whole genome shotgun (WGS) entry which is preliminary data.</text>
</comment>
<dbReference type="AlphaFoldDB" id="A0A939RUJ2"/>
<name>A0A939RUJ2_9CELL</name>
<dbReference type="RefSeq" id="WP_208055064.1">
    <property type="nucleotide sequence ID" value="NZ_JAGEMK010000002.1"/>
</dbReference>